<gene>
    <name evidence="2" type="ORF">Scaly_1027200</name>
</gene>
<dbReference type="Pfam" id="PF25597">
    <property type="entry name" value="SH3_retrovirus"/>
    <property type="match status" value="1"/>
</dbReference>
<feature type="domain" description="Retroviral polymerase SH3-like" evidence="1">
    <location>
        <begin position="45"/>
        <end position="105"/>
    </location>
</feature>
<name>A0AAW2QJV0_9LAMI</name>
<accession>A0AAW2QJV0</accession>
<organism evidence="2">
    <name type="scientific">Sesamum calycinum</name>
    <dbReference type="NCBI Taxonomy" id="2727403"/>
    <lineage>
        <taxon>Eukaryota</taxon>
        <taxon>Viridiplantae</taxon>
        <taxon>Streptophyta</taxon>
        <taxon>Embryophyta</taxon>
        <taxon>Tracheophyta</taxon>
        <taxon>Spermatophyta</taxon>
        <taxon>Magnoliopsida</taxon>
        <taxon>eudicotyledons</taxon>
        <taxon>Gunneridae</taxon>
        <taxon>Pentapetalae</taxon>
        <taxon>asterids</taxon>
        <taxon>lamiids</taxon>
        <taxon>Lamiales</taxon>
        <taxon>Pedaliaceae</taxon>
        <taxon>Sesamum</taxon>
    </lineage>
</organism>
<sequence length="165" mass="18712">MSDWTSKVDEKKHTTTGSLAGQWKSPYEILHQKLPSLDHLKVFGCFCYATNVLFHKDKFNPKASKRVFIGYSQLHKGLQALSSGGQVVFTYRYVQFQEYKFPFDVISSNLTLYLPALILDIPSYTPLVVPQTQASLVPSNRSTFLDSSLLRPTSTPAPVLRRPQR</sequence>
<proteinExistence type="predicted"/>
<evidence type="ECO:0000313" key="2">
    <source>
        <dbReference type="EMBL" id="KAL0368083.1"/>
    </source>
</evidence>
<comment type="caution">
    <text evidence="2">The sequence shown here is derived from an EMBL/GenBank/DDBJ whole genome shotgun (WGS) entry which is preliminary data.</text>
</comment>
<reference evidence="2" key="1">
    <citation type="submission" date="2020-06" db="EMBL/GenBank/DDBJ databases">
        <authorList>
            <person name="Li T."/>
            <person name="Hu X."/>
            <person name="Zhang T."/>
            <person name="Song X."/>
            <person name="Zhang H."/>
            <person name="Dai N."/>
            <person name="Sheng W."/>
            <person name="Hou X."/>
            <person name="Wei L."/>
        </authorList>
    </citation>
    <scope>NUCLEOTIDE SEQUENCE</scope>
    <source>
        <strain evidence="2">KEN8</strain>
        <tissue evidence="2">Leaf</tissue>
    </source>
</reference>
<dbReference type="InterPro" id="IPR057670">
    <property type="entry name" value="SH3_retrovirus"/>
</dbReference>
<protein>
    <recommendedName>
        <fullName evidence="1">Retroviral polymerase SH3-like domain-containing protein</fullName>
    </recommendedName>
</protein>
<reference evidence="2" key="2">
    <citation type="journal article" date="2024" name="Plant">
        <title>Genomic evolution and insights into agronomic trait innovations of Sesamum species.</title>
        <authorList>
            <person name="Miao H."/>
            <person name="Wang L."/>
            <person name="Qu L."/>
            <person name="Liu H."/>
            <person name="Sun Y."/>
            <person name="Le M."/>
            <person name="Wang Q."/>
            <person name="Wei S."/>
            <person name="Zheng Y."/>
            <person name="Lin W."/>
            <person name="Duan Y."/>
            <person name="Cao H."/>
            <person name="Xiong S."/>
            <person name="Wang X."/>
            <person name="Wei L."/>
            <person name="Li C."/>
            <person name="Ma Q."/>
            <person name="Ju M."/>
            <person name="Zhao R."/>
            <person name="Li G."/>
            <person name="Mu C."/>
            <person name="Tian Q."/>
            <person name="Mei H."/>
            <person name="Zhang T."/>
            <person name="Gao T."/>
            <person name="Zhang H."/>
        </authorList>
    </citation>
    <scope>NUCLEOTIDE SEQUENCE</scope>
    <source>
        <strain evidence="2">KEN8</strain>
    </source>
</reference>
<evidence type="ECO:0000259" key="1">
    <source>
        <dbReference type="Pfam" id="PF25597"/>
    </source>
</evidence>
<dbReference type="AlphaFoldDB" id="A0AAW2QJV0"/>
<dbReference type="EMBL" id="JACGWM010000006">
    <property type="protein sequence ID" value="KAL0368083.1"/>
    <property type="molecule type" value="Genomic_DNA"/>
</dbReference>